<dbReference type="VEuPathDB" id="FungiDB:H310_12947"/>
<feature type="region of interest" description="Disordered" evidence="1">
    <location>
        <begin position="857"/>
        <end position="880"/>
    </location>
</feature>
<protein>
    <submittedName>
        <fullName evidence="2">Uncharacterized protein</fullName>
    </submittedName>
</protein>
<dbReference type="STRING" id="157072.A0A024TFN6"/>
<gene>
    <name evidence="2" type="ORF">H310_12947</name>
</gene>
<dbReference type="SUPFAM" id="SSF57997">
    <property type="entry name" value="Tropomyosin"/>
    <property type="match status" value="1"/>
</dbReference>
<evidence type="ECO:0000256" key="1">
    <source>
        <dbReference type="SAM" id="MobiDB-lite"/>
    </source>
</evidence>
<name>A0A024TFN6_9STRA</name>
<accession>A0A024TFN6</accession>
<dbReference type="OrthoDB" id="77338at2759"/>
<dbReference type="RefSeq" id="XP_008878471.1">
    <property type="nucleotide sequence ID" value="XM_008880249.1"/>
</dbReference>
<sequence>MNVANLLHVESNSLEQLLQTLVTRLNDIESSIPSHPALASLADRLTVVESNIFASSTSGASRLEPSSSGPPASNTATFFHHLDDLRAHQMKLRLDHDVHIATLQLELEKHKRAVAALPSSADADLLRQSVLAEAAQLVHGTDVKITQVERVVDEKLAAQASAEAQWKAAFEASTMARIDGIFNAIHENSTTITNVVTVTENRIKMQQESVDVMEDTVAFLRDKVAAVDHTSEDLAKRVRALDDAAANNHAKLLQLRATVDSRDSDYHSTFQSHANTHHQLQAQLGDVHEALSSHKDATASSVAELQWKVGDVATRVDAATGRLDAVDATVADLATRLGDVSNVVATHETRLDVLTNHQMKAQALHLKLDAAVSGMEKELRLRLDDADKAFDALNNEFALFRRQAGEVQWAQGETNKMVAVECKELARSVHAVRGEVRDVASDLPKFHAELSHTNANVANVRLEMRDIRSEHVSAQETMGAISNRLSDLKSTTASHLDRAKAQHSELEQGFKETSIVLERVVAKMEAEHKHTQTSMQELKKVMDGLQHVDLNDVAAVEKQLNVLALSIAQIDLKHEHFRSHSTSYPDDVKSELSGLLLRAGRLMSGSIRCQLNVKLLTDDLNVDEAGLLHSLRKAAAASFAKKVHHLVDKLSPPQEAKYTVQARDIFERRLRACLECRFKDASLSATSFDGQPPGKGRPNTATCISCDRPIYESTPAPLSPRDPTNQVDDAMDAKKSTKTNPIDTRAVIPRRSGHTTVPPKAMAEPSHIHPHTKDKFIYRGGFRLPRHGTAKASADVADAVSAVQAATHLVHAVDLNDQPCLEKVALVGKFQNDSTVGAPASLLLQRPQTAPHCKSLPRLPSSSSALTLHAIPGGSLPPAE</sequence>
<proteinExistence type="predicted"/>
<reference evidence="2" key="1">
    <citation type="submission" date="2013-12" db="EMBL/GenBank/DDBJ databases">
        <title>The Genome Sequence of Aphanomyces invadans NJM9701.</title>
        <authorList>
            <consortium name="The Broad Institute Genomics Platform"/>
            <person name="Russ C."/>
            <person name="Tyler B."/>
            <person name="van West P."/>
            <person name="Dieguez-Uribeondo J."/>
            <person name="Young S.K."/>
            <person name="Zeng Q."/>
            <person name="Gargeya S."/>
            <person name="Fitzgerald M."/>
            <person name="Abouelleil A."/>
            <person name="Alvarado L."/>
            <person name="Chapman S.B."/>
            <person name="Gainer-Dewar J."/>
            <person name="Goldberg J."/>
            <person name="Griggs A."/>
            <person name="Gujja S."/>
            <person name="Hansen M."/>
            <person name="Howarth C."/>
            <person name="Imamovic A."/>
            <person name="Ireland A."/>
            <person name="Larimer J."/>
            <person name="McCowan C."/>
            <person name="Murphy C."/>
            <person name="Pearson M."/>
            <person name="Poon T.W."/>
            <person name="Priest M."/>
            <person name="Roberts A."/>
            <person name="Saif S."/>
            <person name="Shea T."/>
            <person name="Sykes S."/>
            <person name="Wortman J."/>
            <person name="Nusbaum C."/>
            <person name="Birren B."/>
        </authorList>
    </citation>
    <scope>NUCLEOTIDE SEQUENCE [LARGE SCALE GENOMIC DNA]</scope>
    <source>
        <strain evidence="2">NJM9701</strain>
    </source>
</reference>
<organism evidence="2">
    <name type="scientific">Aphanomyces invadans</name>
    <dbReference type="NCBI Taxonomy" id="157072"/>
    <lineage>
        <taxon>Eukaryota</taxon>
        <taxon>Sar</taxon>
        <taxon>Stramenopiles</taxon>
        <taxon>Oomycota</taxon>
        <taxon>Saprolegniomycetes</taxon>
        <taxon>Saprolegniales</taxon>
        <taxon>Verrucalvaceae</taxon>
        <taxon>Aphanomyces</taxon>
    </lineage>
</organism>
<dbReference type="AlphaFoldDB" id="A0A024TFN6"/>
<dbReference type="Gene3D" id="1.20.5.340">
    <property type="match status" value="1"/>
</dbReference>
<dbReference type="GeneID" id="20089997"/>
<dbReference type="eggNOG" id="ENOG502SB8J">
    <property type="taxonomic scope" value="Eukaryota"/>
</dbReference>
<dbReference type="EMBL" id="KI913996">
    <property type="protein sequence ID" value="ETV92950.1"/>
    <property type="molecule type" value="Genomic_DNA"/>
</dbReference>
<evidence type="ECO:0000313" key="2">
    <source>
        <dbReference type="EMBL" id="ETV92950.1"/>
    </source>
</evidence>